<organism evidence="1 2">
    <name type="scientific">Catharanthus roseus</name>
    <name type="common">Madagascar periwinkle</name>
    <name type="synonym">Vinca rosea</name>
    <dbReference type="NCBI Taxonomy" id="4058"/>
    <lineage>
        <taxon>Eukaryota</taxon>
        <taxon>Viridiplantae</taxon>
        <taxon>Streptophyta</taxon>
        <taxon>Embryophyta</taxon>
        <taxon>Tracheophyta</taxon>
        <taxon>Spermatophyta</taxon>
        <taxon>Magnoliopsida</taxon>
        <taxon>eudicotyledons</taxon>
        <taxon>Gunneridae</taxon>
        <taxon>Pentapetalae</taxon>
        <taxon>asterids</taxon>
        <taxon>lamiids</taxon>
        <taxon>Gentianales</taxon>
        <taxon>Apocynaceae</taxon>
        <taxon>Rauvolfioideae</taxon>
        <taxon>Vinceae</taxon>
        <taxon>Catharanthinae</taxon>
        <taxon>Catharanthus</taxon>
    </lineage>
</organism>
<gene>
    <name evidence="1" type="ORF">M9H77_32668</name>
</gene>
<evidence type="ECO:0000313" key="1">
    <source>
        <dbReference type="EMBL" id="KAI5655481.1"/>
    </source>
</evidence>
<dbReference type="Proteomes" id="UP001060085">
    <property type="component" value="Linkage Group LG07"/>
</dbReference>
<comment type="caution">
    <text evidence="1">The sequence shown here is derived from an EMBL/GenBank/DDBJ whole genome shotgun (WGS) entry which is preliminary data.</text>
</comment>
<evidence type="ECO:0000313" key="2">
    <source>
        <dbReference type="Proteomes" id="UP001060085"/>
    </source>
</evidence>
<proteinExistence type="predicted"/>
<keyword evidence="2" id="KW-1185">Reference proteome</keyword>
<protein>
    <submittedName>
        <fullName evidence="1">Uncharacterized protein</fullName>
    </submittedName>
</protein>
<dbReference type="EMBL" id="CM044707">
    <property type="protein sequence ID" value="KAI5655481.1"/>
    <property type="molecule type" value="Genomic_DNA"/>
</dbReference>
<name>A0ACC0A3Z4_CATRO</name>
<reference evidence="2" key="1">
    <citation type="journal article" date="2023" name="Nat. Plants">
        <title>Single-cell RNA sequencing provides a high-resolution roadmap for understanding the multicellular compartmentation of specialized metabolism.</title>
        <authorList>
            <person name="Sun S."/>
            <person name="Shen X."/>
            <person name="Li Y."/>
            <person name="Li Y."/>
            <person name="Wang S."/>
            <person name="Li R."/>
            <person name="Zhang H."/>
            <person name="Shen G."/>
            <person name="Guo B."/>
            <person name="Wei J."/>
            <person name="Xu J."/>
            <person name="St-Pierre B."/>
            <person name="Chen S."/>
            <person name="Sun C."/>
        </authorList>
    </citation>
    <scope>NUCLEOTIDE SEQUENCE [LARGE SCALE GENOMIC DNA]</scope>
</reference>
<sequence length="126" mass="14499">MGHTPSQLSNIPRTFSTRSERSYISPLIEDKDYMPYRVSTSQVSGRDEHNHHVEKVFKTKENIVKGEQILSLHKRIDLLLKKLDKSPESSGQKVVIATPPLQPPPEIKNYKLQTMSDLETLIEQKF</sequence>
<accession>A0ACC0A3Z4</accession>